<feature type="compositionally biased region" description="Polar residues" evidence="1">
    <location>
        <begin position="7"/>
        <end position="20"/>
    </location>
</feature>
<protein>
    <submittedName>
        <fullName evidence="2">Uncharacterized protein</fullName>
    </submittedName>
</protein>
<reference evidence="2 3" key="1">
    <citation type="journal article" date="2005" name="DNA Res.">
        <title>Complete genome sequence of the facultative anaerobic magnetotactic bacterium Magnetospirillum sp. strain AMB-1.</title>
        <authorList>
            <person name="Matsunaga T."/>
            <person name="Okamura Y."/>
            <person name="Fukuda Y."/>
            <person name="Wahyudi A.T."/>
            <person name="Murase Y."/>
            <person name="Takeyama H."/>
        </authorList>
    </citation>
    <scope>NUCLEOTIDE SEQUENCE [LARGE SCALE GENOMIC DNA]</scope>
    <source>
        <strain evidence="3">ATCC 700264 / AMB-1</strain>
    </source>
</reference>
<name>Q2W9L8_PARM1</name>
<sequence length="149" mass="16487">MAPGVHQTGSRSHCASSSQAHPHPVHTIVLDKWVPGHASCRRGAWAGGTVKTYIDLRIDCDGQVLSFDHSVRLPGKIRRQLDNLDSIMRLMGWDASAELLYFYTMEGCAMRDVVLEQFSPPIAARCSLLKSANRHEILCRLAFADSGLQ</sequence>
<evidence type="ECO:0000256" key="1">
    <source>
        <dbReference type="SAM" id="MobiDB-lite"/>
    </source>
</evidence>
<dbReference type="Proteomes" id="UP000007058">
    <property type="component" value="Chromosome"/>
</dbReference>
<organism evidence="2 3">
    <name type="scientific">Paramagnetospirillum magneticum (strain ATCC 700264 / AMB-1)</name>
    <name type="common">Magnetospirillum magneticum</name>
    <dbReference type="NCBI Taxonomy" id="342108"/>
    <lineage>
        <taxon>Bacteria</taxon>
        <taxon>Pseudomonadati</taxon>
        <taxon>Pseudomonadota</taxon>
        <taxon>Alphaproteobacteria</taxon>
        <taxon>Rhodospirillales</taxon>
        <taxon>Magnetospirillaceae</taxon>
        <taxon>Paramagnetospirillum</taxon>
    </lineage>
</organism>
<dbReference type="AlphaFoldDB" id="Q2W9L8"/>
<dbReference type="EMBL" id="AP007255">
    <property type="protein sequence ID" value="BAE49457.1"/>
    <property type="molecule type" value="Genomic_DNA"/>
</dbReference>
<gene>
    <name evidence="2" type="ordered locus">amb0653</name>
</gene>
<evidence type="ECO:0000313" key="2">
    <source>
        <dbReference type="EMBL" id="BAE49457.1"/>
    </source>
</evidence>
<dbReference type="KEGG" id="mag:amb0653"/>
<accession>Q2W9L8</accession>
<proteinExistence type="predicted"/>
<dbReference type="HOGENOM" id="CLU_1747429_0_0_5"/>
<keyword evidence="3" id="KW-1185">Reference proteome</keyword>
<evidence type="ECO:0000313" key="3">
    <source>
        <dbReference type="Proteomes" id="UP000007058"/>
    </source>
</evidence>
<feature type="region of interest" description="Disordered" evidence="1">
    <location>
        <begin position="1"/>
        <end position="21"/>
    </location>
</feature>